<dbReference type="InterPro" id="IPR043502">
    <property type="entry name" value="DNA/RNA_pol_sf"/>
</dbReference>
<protein>
    <recommendedName>
        <fullName evidence="1">Reverse transcriptase domain-containing protein</fullName>
    </recommendedName>
</protein>
<evidence type="ECO:0000313" key="3">
    <source>
        <dbReference type="Proteomes" id="UP000719412"/>
    </source>
</evidence>
<reference evidence="2" key="2">
    <citation type="submission" date="2021-08" db="EMBL/GenBank/DDBJ databases">
        <authorList>
            <person name="Eriksson T."/>
        </authorList>
    </citation>
    <scope>NUCLEOTIDE SEQUENCE</scope>
    <source>
        <strain evidence="2">Stoneville</strain>
        <tissue evidence="2">Whole head</tissue>
    </source>
</reference>
<evidence type="ECO:0000259" key="1">
    <source>
        <dbReference type="Pfam" id="PF00078"/>
    </source>
</evidence>
<evidence type="ECO:0000313" key="2">
    <source>
        <dbReference type="EMBL" id="KAH0816047.1"/>
    </source>
</evidence>
<comment type="caution">
    <text evidence="2">The sequence shown here is derived from an EMBL/GenBank/DDBJ whole genome shotgun (WGS) entry which is preliminary data.</text>
</comment>
<dbReference type="EMBL" id="JABDTM020022155">
    <property type="protein sequence ID" value="KAH0816047.1"/>
    <property type="molecule type" value="Genomic_DNA"/>
</dbReference>
<name>A0A8J6HKJ7_TENMO</name>
<sequence>MLGTPYPSTYVKAGKKHWGIINKLLHLYLEEECMNEGPRGSTNASGTVTAQVDHPDLALTNKKGIDDNVSCRRDAPTFRDIFFGSLIPRKGITESNRRSCYGENLGFGLVVRSPLAPREGYFDIVLVEFGPVRCRRFPSDFADAIVSSTVIEKNVVPLGSIEKASLDRPCQLERGVLFSLVLVGGESHRTVLEFRTVPFWSIVPYQFGVGPPSASPCFPYAPRSLKRQPPLIENSRARENTAKDRRLFKAESQQIMPSTCVLRIATVVTPADETEAFHRGRSINSAARITRHEGTHETLYPSTYVKAGKKHRGIINKLLHLYLEEDCMNVQLHPFETTKRARQGCPLSRLLFTIYVPDVDEMLRKAQAGEKDCREKVRSLAFADDMVIAARSKRELKEMMRSLEKYLKKNSLAKNVNYV</sequence>
<dbReference type="PANTHER" id="PTHR47027:SF20">
    <property type="entry name" value="REVERSE TRANSCRIPTASE-LIKE PROTEIN WITH RNA-DIRECTED DNA POLYMERASE DOMAIN"/>
    <property type="match status" value="1"/>
</dbReference>
<dbReference type="SUPFAM" id="SSF56672">
    <property type="entry name" value="DNA/RNA polymerases"/>
    <property type="match status" value="1"/>
</dbReference>
<dbReference type="AlphaFoldDB" id="A0A8J6HKJ7"/>
<dbReference type="Proteomes" id="UP000719412">
    <property type="component" value="Unassembled WGS sequence"/>
</dbReference>
<gene>
    <name evidence="2" type="ORF">GEV33_006744</name>
</gene>
<dbReference type="InterPro" id="IPR000477">
    <property type="entry name" value="RT_dom"/>
</dbReference>
<keyword evidence="3" id="KW-1185">Reference proteome</keyword>
<accession>A0A8J6HKJ7</accession>
<reference evidence="2" key="1">
    <citation type="journal article" date="2020" name="J Insects Food Feed">
        <title>The yellow mealworm (Tenebrio molitor) genome: a resource for the emerging insects as food and feed industry.</title>
        <authorList>
            <person name="Eriksson T."/>
            <person name="Andere A."/>
            <person name="Kelstrup H."/>
            <person name="Emery V."/>
            <person name="Picard C."/>
        </authorList>
    </citation>
    <scope>NUCLEOTIDE SEQUENCE</scope>
    <source>
        <strain evidence="2">Stoneville</strain>
        <tissue evidence="2">Whole head</tissue>
    </source>
</reference>
<feature type="domain" description="Reverse transcriptase" evidence="1">
    <location>
        <begin position="310"/>
        <end position="413"/>
    </location>
</feature>
<organism evidence="2 3">
    <name type="scientific">Tenebrio molitor</name>
    <name type="common">Yellow mealworm beetle</name>
    <dbReference type="NCBI Taxonomy" id="7067"/>
    <lineage>
        <taxon>Eukaryota</taxon>
        <taxon>Metazoa</taxon>
        <taxon>Ecdysozoa</taxon>
        <taxon>Arthropoda</taxon>
        <taxon>Hexapoda</taxon>
        <taxon>Insecta</taxon>
        <taxon>Pterygota</taxon>
        <taxon>Neoptera</taxon>
        <taxon>Endopterygota</taxon>
        <taxon>Coleoptera</taxon>
        <taxon>Polyphaga</taxon>
        <taxon>Cucujiformia</taxon>
        <taxon>Tenebrionidae</taxon>
        <taxon>Tenebrio</taxon>
    </lineage>
</organism>
<dbReference type="Pfam" id="PF00078">
    <property type="entry name" value="RVT_1"/>
    <property type="match status" value="1"/>
</dbReference>
<proteinExistence type="predicted"/>
<dbReference type="PANTHER" id="PTHR47027">
    <property type="entry name" value="REVERSE TRANSCRIPTASE DOMAIN-CONTAINING PROTEIN"/>
    <property type="match status" value="1"/>
</dbReference>
<dbReference type="GO" id="GO:0071897">
    <property type="term" value="P:DNA biosynthetic process"/>
    <property type="evidence" value="ECO:0007669"/>
    <property type="project" value="UniProtKB-ARBA"/>
</dbReference>